<dbReference type="STRING" id="1714016.BA724_17495"/>
<dbReference type="EMBL" id="MAMP01000015">
    <property type="protein sequence ID" value="OES45446.1"/>
    <property type="molecule type" value="Genomic_DNA"/>
</dbReference>
<dbReference type="Pfam" id="PF13333">
    <property type="entry name" value="rve_2"/>
    <property type="match status" value="1"/>
</dbReference>
<dbReference type="AlphaFoldDB" id="A0A1E7DQT4"/>
<comment type="caution">
    <text evidence="2">The sequence shown here is derived from an EMBL/GenBank/DDBJ whole genome shotgun (WGS) entry which is preliminary data.</text>
</comment>
<protein>
    <recommendedName>
        <fullName evidence="1">Integrase catalytic domain-containing protein</fullName>
    </recommendedName>
</protein>
<sequence>MSVQGDLRDIQLFHTARGSEFKNQLIDEMLVTFKVIKTEFISQMKFDSLEHLTLEFSDYVNWFNKLRIHGT</sequence>
<proteinExistence type="predicted"/>
<accession>A0A1E7DQT4</accession>
<name>A0A1E7DQT4_9BACI</name>
<reference evidence="2 3" key="1">
    <citation type="submission" date="2016-06" db="EMBL/GenBank/DDBJ databases">
        <title>Domibacillus iocasae genome sequencing.</title>
        <authorList>
            <person name="Verma A."/>
            <person name="Pal Y."/>
            <person name="Ojha A.K."/>
            <person name="Krishnamurthi S."/>
        </authorList>
    </citation>
    <scope>NUCLEOTIDE SEQUENCE [LARGE SCALE GENOMIC DNA]</scope>
    <source>
        <strain evidence="2 3">DSM 29979</strain>
    </source>
</reference>
<dbReference type="InterPro" id="IPR001584">
    <property type="entry name" value="Integrase_cat-core"/>
</dbReference>
<evidence type="ECO:0000313" key="3">
    <source>
        <dbReference type="Proteomes" id="UP000095658"/>
    </source>
</evidence>
<dbReference type="OrthoDB" id="9781005at2"/>
<gene>
    <name evidence="2" type="ORF">BA724_17495</name>
</gene>
<dbReference type="RefSeq" id="WP_069937902.1">
    <property type="nucleotide sequence ID" value="NZ_MAMP01000015.1"/>
</dbReference>
<keyword evidence="3" id="KW-1185">Reference proteome</keyword>
<organism evidence="2 3">
    <name type="scientific">Domibacillus iocasae</name>
    <dbReference type="NCBI Taxonomy" id="1714016"/>
    <lineage>
        <taxon>Bacteria</taxon>
        <taxon>Bacillati</taxon>
        <taxon>Bacillota</taxon>
        <taxon>Bacilli</taxon>
        <taxon>Bacillales</taxon>
        <taxon>Bacillaceae</taxon>
        <taxon>Domibacillus</taxon>
    </lineage>
</organism>
<evidence type="ECO:0000259" key="1">
    <source>
        <dbReference type="Pfam" id="PF13333"/>
    </source>
</evidence>
<feature type="domain" description="Integrase catalytic" evidence="1">
    <location>
        <begin position="32"/>
        <end position="70"/>
    </location>
</feature>
<evidence type="ECO:0000313" key="2">
    <source>
        <dbReference type="EMBL" id="OES45446.1"/>
    </source>
</evidence>
<dbReference type="Proteomes" id="UP000095658">
    <property type="component" value="Unassembled WGS sequence"/>
</dbReference>
<dbReference type="GO" id="GO:0015074">
    <property type="term" value="P:DNA integration"/>
    <property type="evidence" value="ECO:0007669"/>
    <property type="project" value="InterPro"/>
</dbReference>